<keyword evidence="3" id="KW-0812">Transmembrane</keyword>
<reference evidence="5 6" key="1">
    <citation type="submission" date="2013-11" db="EMBL/GenBank/DDBJ databases">
        <title>Genome sequencing of Stegodyphus mimosarum.</title>
        <authorList>
            <person name="Bechsgaard J."/>
        </authorList>
    </citation>
    <scope>NUCLEOTIDE SEQUENCE [LARGE SCALE GENOMIC DNA]</scope>
</reference>
<evidence type="ECO:0000256" key="2">
    <source>
        <dbReference type="SAM" id="MobiDB-lite"/>
    </source>
</evidence>
<feature type="transmembrane region" description="Helical" evidence="3">
    <location>
        <begin position="190"/>
        <end position="212"/>
    </location>
</feature>
<dbReference type="OMA" id="DPNDEIC"/>
<gene>
    <name evidence="5" type="ORF">X975_05998</name>
</gene>
<dbReference type="STRING" id="407821.A0A087UY53"/>
<feature type="compositionally biased region" description="Low complexity" evidence="2">
    <location>
        <begin position="459"/>
        <end position="473"/>
    </location>
</feature>
<feature type="transmembrane region" description="Helical" evidence="3">
    <location>
        <begin position="129"/>
        <end position="147"/>
    </location>
</feature>
<dbReference type="EMBL" id="KK122234">
    <property type="protein sequence ID" value="KFM82292.1"/>
    <property type="molecule type" value="Genomic_DNA"/>
</dbReference>
<feature type="non-terminal residue" evidence="5">
    <location>
        <position position="667"/>
    </location>
</feature>
<keyword evidence="3" id="KW-1133">Transmembrane helix</keyword>
<accession>A0A087UY53</accession>
<dbReference type="GO" id="GO:0016020">
    <property type="term" value="C:membrane"/>
    <property type="evidence" value="ECO:0007669"/>
    <property type="project" value="InterPro"/>
</dbReference>
<feature type="transmembrane region" description="Helical" evidence="3">
    <location>
        <begin position="12"/>
        <end position="30"/>
    </location>
</feature>
<name>A0A087UY53_STEMI</name>
<evidence type="ECO:0000259" key="4">
    <source>
        <dbReference type="Pfam" id="PF15917"/>
    </source>
</evidence>
<dbReference type="Pfam" id="PF15917">
    <property type="entry name" value="Piezo_TM25-28"/>
    <property type="match status" value="1"/>
</dbReference>
<keyword evidence="1" id="KW-0175">Coiled coil</keyword>
<keyword evidence="6" id="KW-1185">Reference proteome</keyword>
<feature type="domain" description="Piezo TM25-28" evidence="4">
    <location>
        <begin position="112"/>
        <end position="339"/>
    </location>
</feature>
<dbReference type="InterPro" id="IPR027272">
    <property type="entry name" value="Piezo"/>
</dbReference>
<dbReference type="PANTHER" id="PTHR47049:SF2">
    <property type="entry name" value="PIEZO-TYPE MECHANOSENSITIVE ION CHANNEL HOMOLOG"/>
    <property type="match status" value="1"/>
</dbReference>
<evidence type="ECO:0000313" key="6">
    <source>
        <dbReference type="Proteomes" id="UP000054359"/>
    </source>
</evidence>
<proteinExistence type="predicted"/>
<feature type="transmembrane region" description="Helical" evidence="3">
    <location>
        <begin position="154"/>
        <end position="170"/>
    </location>
</feature>
<evidence type="ECO:0000256" key="1">
    <source>
        <dbReference type="SAM" id="Coils"/>
    </source>
</evidence>
<keyword evidence="3" id="KW-0472">Membrane</keyword>
<feature type="coiled-coil region" evidence="1">
    <location>
        <begin position="301"/>
        <end position="331"/>
    </location>
</feature>
<evidence type="ECO:0000256" key="3">
    <source>
        <dbReference type="SAM" id="Phobius"/>
    </source>
</evidence>
<dbReference type="OrthoDB" id="6418516at2759"/>
<feature type="transmembrane region" description="Helical" evidence="3">
    <location>
        <begin position="618"/>
        <end position="644"/>
    </location>
</feature>
<dbReference type="GO" id="GO:0008381">
    <property type="term" value="F:mechanosensitive monoatomic ion channel activity"/>
    <property type="evidence" value="ECO:0007669"/>
    <property type="project" value="InterPro"/>
</dbReference>
<evidence type="ECO:0000313" key="5">
    <source>
        <dbReference type="EMBL" id="KFM82292.1"/>
    </source>
</evidence>
<dbReference type="Proteomes" id="UP000054359">
    <property type="component" value="Unassembled WGS sequence"/>
</dbReference>
<sequence>MFLLKRKTLAKVWPFYVSYQCIVLTIQYLICLGLPPGLCMEYPWTEALVEGLREWLFLPDFQSPPNATKIVADFFQLLFACCQLFVFQIETSPISELYEGGNNKEINFDVPEPNPIPDFVTCTKTCLDMLKVFIFYAFYWISLAVVFQAGTSRINLFAMGYVVSCFYFLWNGNEFYLKSRPVLLRMWNILLAYNVAVILLSCVLQLIGCTYFEILRERQCWLVQLLGIACQRKLKGGADPNDEICKFESDPGLIYDIICFAFLLLQRRLFSSYYFQHVVNEVKAQQVLSSRGAELIHEIQMKEVQEQQANEKEIMERIKKKMDRIRAYQQKIRGGENMEPETHFQAIRSGDYYMFDDFSDDDIDLELSARHKRGDEDDEDSAEVKEKGLNALLSKTIRGNLKLVDEPRKESGEVDDVEDSSQQSAIVSADRDGVASSSQKTSHKSPDPLTITSSGPTMSLSLPSSASSTSASSPKEDTIAPVSPQDVKLLEDDDIKEETFVEKIKRWFAFFCEFMNSVLISTTAKLNAVSKDYRFVARQLSKEKKLLKERFIHNGSFDMDEAESEMKSREVETLPGSSKDLKQVAVVMKKTNLDFLESCELISSQDALEKGSKKQHSAFVRFLVALYYAAISRSELLCYMVIIVNQMKSASFLSKKKLVGFVSSKTY</sequence>
<organism evidence="5 6">
    <name type="scientific">Stegodyphus mimosarum</name>
    <name type="common">African social velvet spider</name>
    <dbReference type="NCBI Taxonomy" id="407821"/>
    <lineage>
        <taxon>Eukaryota</taxon>
        <taxon>Metazoa</taxon>
        <taxon>Ecdysozoa</taxon>
        <taxon>Arthropoda</taxon>
        <taxon>Chelicerata</taxon>
        <taxon>Arachnida</taxon>
        <taxon>Araneae</taxon>
        <taxon>Araneomorphae</taxon>
        <taxon>Entelegynae</taxon>
        <taxon>Eresoidea</taxon>
        <taxon>Eresidae</taxon>
        <taxon>Stegodyphus</taxon>
    </lineage>
</organism>
<feature type="region of interest" description="Disordered" evidence="2">
    <location>
        <begin position="404"/>
        <end position="484"/>
    </location>
</feature>
<dbReference type="AlphaFoldDB" id="A0A087UY53"/>
<dbReference type="PANTHER" id="PTHR47049">
    <property type="entry name" value="PIEZO-TYPE MECHANOSENSITIVE ION CHANNEL HOMOLOG"/>
    <property type="match status" value="1"/>
</dbReference>
<dbReference type="InterPro" id="IPR031805">
    <property type="entry name" value="Piezo_TM25-28"/>
</dbReference>
<protein>
    <submittedName>
        <fullName evidence="5">Piezo-type mechanosensitive ion channel component 2</fullName>
    </submittedName>
</protein>